<dbReference type="EMBL" id="UINC01115929">
    <property type="protein sequence ID" value="SVC87312.1"/>
    <property type="molecule type" value="Genomic_DNA"/>
</dbReference>
<protein>
    <recommendedName>
        <fullName evidence="2">GYF domain-containing protein</fullName>
    </recommendedName>
</protein>
<evidence type="ECO:0000313" key="1">
    <source>
        <dbReference type="EMBL" id="SVC87312.1"/>
    </source>
</evidence>
<reference evidence="1" key="1">
    <citation type="submission" date="2018-05" db="EMBL/GenBank/DDBJ databases">
        <authorList>
            <person name="Lanie J.A."/>
            <person name="Ng W.-L."/>
            <person name="Kazmierczak K.M."/>
            <person name="Andrzejewski T.M."/>
            <person name="Davidsen T.M."/>
            <person name="Wayne K.J."/>
            <person name="Tettelin H."/>
            <person name="Glass J.I."/>
            <person name="Rusch D."/>
            <person name="Podicherti R."/>
            <person name="Tsui H.-C.T."/>
            <person name="Winkler M.E."/>
        </authorList>
    </citation>
    <scope>NUCLEOTIDE SEQUENCE</scope>
</reference>
<dbReference type="AlphaFoldDB" id="A0A382QR94"/>
<accession>A0A382QR94</accession>
<proteinExistence type="predicted"/>
<name>A0A382QR94_9ZZZZ</name>
<organism evidence="1">
    <name type="scientific">marine metagenome</name>
    <dbReference type="NCBI Taxonomy" id="408172"/>
    <lineage>
        <taxon>unclassified sequences</taxon>
        <taxon>metagenomes</taxon>
        <taxon>ecological metagenomes</taxon>
    </lineage>
</organism>
<evidence type="ECO:0008006" key="2">
    <source>
        <dbReference type="Google" id="ProtNLM"/>
    </source>
</evidence>
<gene>
    <name evidence="1" type="ORF">METZ01_LOCUS340166</name>
</gene>
<feature type="non-terminal residue" evidence="1">
    <location>
        <position position="27"/>
    </location>
</feature>
<sequence length="27" mass="3085">MQVHLERSGQRYGPYSIEEINTYLGSG</sequence>